<dbReference type="Proteomes" id="UP000095286">
    <property type="component" value="Unplaced"/>
</dbReference>
<organism evidence="1 2">
    <name type="scientific">Rhabditophanes sp. KR3021</name>
    <dbReference type="NCBI Taxonomy" id="114890"/>
    <lineage>
        <taxon>Eukaryota</taxon>
        <taxon>Metazoa</taxon>
        <taxon>Ecdysozoa</taxon>
        <taxon>Nematoda</taxon>
        <taxon>Chromadorea</taxon>
        <taxon>Rhabditida</taxon>
        <taxon>Tylenchina</taxon>
        <taxon>Panagrolaimomorpha</taxon>
        <taxon>Strongyloidoidea</taxon>
        <taxon>Alloionematidae</taxon>
        <taxon>Rhabditophanes</taxon>
    </lineage>
</organism>
<proteinExistence type="predicted"/>
<evidence type="ECO:0000313" key="1">
    <source>
        <dbReference type="Proteomes" id="UP000095286"/>
    </source>
</evidence>
<sequence length="95" mass="11098">MASSQKHLHNDRFTKNISKNNFNHNNSYKDREIGIKQLAKSTNKIRIMDQYNNTKKENIHPAAQTHGTTIKTDITKSTNRRKSEKLIYSIIHNFS</sequence>
<name>A0AC35UFI6_9BILA</name>
<accession>A0AC35UFI6</accession>
<evidence type="ECO:0000313" key="2">
    <source>
        <dbReference type="WBParaSite" id="RSKR_0001087650.1"/>
    </source>
</evidence>
<protein>
    <submittedName>
        <fullName evidence="2">Uncharacterized protein</fullName>
    </submittedName>
</protein>
<reference evidence="2" key="1">
    <citation type="submission" date="2016-11" db="UniProtKB">
        <authorList>
            <consortium name="WormBaseParasite"/>
        </authorList>
    </citation>
    <scope>IDENTIFICATION</scope>
    <source>
        <strain evidence="2">KR3021</strain>
    </source>
</reference>
<dbReference type="WBParaSite" id="RSKR_0001087650.1">
    <property type="protein sequence ID" value="RSKR_0001087650.1"/>
    <property type="gene ID" value="RSKR_0001087650"/>
</dbReference>